<dbReference type="AlphaFoldDB" id="A0A368XZ90"/>
<dbReference type="Gene3D" id="2.30.110.10">
    <property type="entry name" value="Electron Transport, Fmn-binding Protein, Chain A"/>
    <property type="match status" value="1"/>
</dbReference>
<dbReference type="SUPFAM" id="SSF50475">
    <property type="entry name" value="FMN-binding split barrel"/>
    <property type="match status" value="1"/>
</dbReference>
<proteinExistence type="predicted"/>
<gene>
    <name evidence="2" type="ORF">DFR57_104183</name>
</gene>
<organism evidence="2 3">
    <name type="scientific">Saliterribacillus persicus</name>
    <dbReference type="NCBI Taxonomy" id="930114"/>
    <lineage>
        <taxon>Bacteria</taxon>
        <taxon>Bacillati</taxon>
        <taxon>Bacillota</taxon>
        <taxon>Bacilli</taxon>
        <taxon>Bacillales</taxon>
        <taxon>Bacillaceae</taxon>
        <taxon>Saliterribacillus</taxon>
    </lineage>
</organism>
<dbReference type="EMBL" id="QPJJ01000004">
    <property type="protein sequence ID" value="RCW73185.1"/>
    <property type="molecule type" value="Genomic_DNA"/>
</dbReference>
<dbReference type="Proteomes" id="UP000252585">
    <property type="component" value="Unassembled WGS sequence"/>
</dbReference>
<dbReference type="InterPro" id="IPR012349">
    <property type="entry name" value="Split_barrel_FMN-bd"/>
</dbReference>
<reference evidence="2 3" key="1">
    <citation type="submission" date="2018-07" db="EMBL/GenBank/DDBJ databases">
        <title>Genomic Encyclopedia of Type Strains, Phase IV (KMG-IV): sequencing the most valuable type-strain genomes for metagenomic binning, comparative biology and taxonomic classification.</title>
        <authorList>
            <person name="Goeker M."/>
        </authorList>
    </citation>
    <scope>NUCLEOTIDE SEQUENCE [LARGE SCALE GENOMIC DNA]</scope>
    <source>
        <strain evidence="2 3">DSM 27696</strain>
    </source>
</reference>
<dbReference type="PANTHER" id="PTHR34818">
    <property type="entry name" value="PROTEIN BLI-3"/>
    <property type="match status" value="1"/>
</dbReference>
<dbReference type="OrthoDB" id="5431160at2"/>
<dbReference type="RefSeq" id="WP_114352283.1">
    <property type="nucleotide sequence ID" value="NZ_QPJJ01000004.1"/>
</dbReference>
<protein>
    <submittedName>
        <fullName evidence="2">General stress protein 26</fullName>
    </submittedName>
</protein>
<evidence type="ECO:0000313" key="2">
    <source>
        <dbReference type="EMBL" id="RCW73185.1"/>
    </source>
</evidence>
<dbReference type="InterPro" id="IPR011576">
    <property type="entry name" value="Pyridox_Oxase_N"/>
</dbReference>
<evidence type="ECO:0000259" key="1">
    <source>
        <dbReference type="Pfam" id="PF01243"/>
    </source>
</evidence>
<comment type="caution">
    <text evidence="2">The sequence shown here is derived from an EMBL/GenBank/DDBJ whole genome shotgun (WGS) entry which is preliminary data.</text>
</comment>
<accession>A0A368XZ90</accession>
<name>A0A368XZ90_9BACI</name>
<dbReference type="PANTHER" id="PTHR34818:SF1">
    <property type="entry name" value="PROTEIN BLI-3"/>
    <property type="match status" value="1"/>
</dbReference>
<evidence type="ECO:0000313" key="3">
    <source>
        <dbReference type="Proteomes" id="UP000252585"/>
    </source>
</evidence>
<feature type="domain" description="Pyridoxamine 5'-phosphate oxidase N-terminal" evidence="1">
    <location>
        <begin position="10"/>
        <end position="127"/>
    </location>
</feature>
<sequence length="140" mass="16238">MSQQEIRAMIENILDNSSVGTMATVKANKPHSRYMTFFHKGLKLYTVTNIKTHKAEEIEENPYTHILLGYDGEGFDDEYVEYEGKVTITDSPELKKELWNSHMKNWFEGPDDPDYVVLEIEPLQISLLNKKGIEPKILEF</sequence>
<keyword evidence="3" id="KW-1185">Reference proteome</keyword>
<dbReference type="InterPro" id="IPR052917">
    <property type="entry name" value="Stress-Dev_Protein"/>
</dbReference>
<dbReference type="Pfam" id="PF01243">
    <property type="entry name" value="PNPOx_N"/>
    <property type="match status" value="1"/>
</dbReference>